<reference evidence="3 4" key="1">
    <citation type="submission" date="2025-04" db="UniProtKB">
        <authorList>
            <consortium name="RefSeq"/>
        </authorList>
    </citation>
    <scope>IDENTIFICATION</scope>
</reference>
<protein>
    <submittedName>
        <fullName evidence="3 4">Phosphopantothenoylcysteine decarboxylase subunit VHS3-like</fullName>
    </submittedName>
</protein>
<evidence type="ECO:0000313" key="5">
    <source>
        <dbReference type="RefSeq" id="XP_039142597.1"/>
    </source>
</evidence>
<dbReference type="RefSeq" id="XP_039142597.1">
    <property type="nucleotide sequence ID" value="XM_039286663.1"/>
</dbReference>
<gene>
    <name evidence="3 4 5 6 7" type="primary">LOC120279975</name>
</gene>
<feature type="compositionally biased region" description="Low complexity" evidence="1">
    <location>
        <begin position="131"/>
        <end position="140"/>
    </location>
</feature>
<feature type="region of interest" description="Disordered" evidence="1">
    <location>
        <begin position="128"/>
        <end position="181"/>
    </location>
</feature>
<evidence type="ECO:0000313" key="3">
    <source>
        <dbReference type="RefSeq" id="XP_039142594.1"/>
    </source>
</evidence>
<dbReference type="RefSeq" id="XP_039142599.1">
    <property type="nucleotide sequence ID" value="XM_039286665.1"/>
</dbReference>
<proteinExistence type="predicted"/>
<dbReference type="AlphaFoldDB" id="A0AB40CRF4"/>
<organism evidence="2 3">
    <name type="scientific">Dioscorea cayennensis subsp. rotundata</name>
    <name type="common">White Guinea yam</name>
    <name type="synonym">Dioscorea rotundata</name>
    <dbReference type="NCBI Taxonomy" id="55577"/>
    <lineage>
        <taxon>Eukaryota</taxon>
        <taxon>Viridiplantae</taxon>
        <taxon>Streptophyta</taxon>
        <taxon>Embryophyta</taxon>
        <taxon>Tracheophyta</taxon>
        <taxon>Spermatophyta</taxon>
        <taxon>Magnoliopsida</taxon>
        <taxon>Liliopsida</taxon>
        <taxon>Dioscoreales</taxon>
        <taxon>Dioscoreaceae</taxon>
        <taxon>Dioscorea</taxon>
    </lineage>
</organism>
<evidence type="ECO:0000256" key="1">
    <source>
        <dbReference type="SAM" id="MobiDB-lite"/>
    </source>
</evidence>
<evidence type="ECO:0000313" key="4">
    <source>
        <dbReference type="RefSeq" id="XP_039142596.1"/>
    </source>
</evidence>
<accession>A0AB40CRF4</accession>
<keyword evidence="2" id="KW-1185">Reference proteome</keyword>
<dbReference type="GeneID" id="120279975"/>
<dbReference type="RefSeq" id="XP_039142594.1">
    <property type="nucleotide sequence ID" value="XM_039286660.1"/>
</dbReference>
<feature type="compositionally biased region" description="Acidic residues" evidence="1">
    <location>
        <begin position="141"/>
        <end position="181"/>
    </location>
</feature>
<dbReference type="RefSeq" id="XP_039142598.1">
    <property type="nucleotide sequence ID" value="XM_039286664.1"/>
</dbReference>
<sequence>MENIRSTTTSEGSLINEWEIYRNVTGELSHGRVLGLGTGVKGKDVYGISSSQTYDKKCEENQKRKEEKWRGVFKKMESIINELQQQVPVMVQTILQSLGLPNVPIATQDGANGLRNLSINYHEKITKESGNINENDNNDNSFEEDCERSGDPYDDDGDNNEDGNEDDDDGDGNDGEEDDDD</sequence>
<evidence type="ECO:0000313" key="7">
    <source>
        <dbReference type="RefSeq" id="XP_039142599.1"/>
    </source>
</evidence>
<evidence type="ECO:0000313" key="6">
    <source>
        <dbReference type="RefSeq" id="XP_039142598.1"/>
    </source>
</evidence>
<name>A0AB40CRF4_DIOCR</name>
<dbReference type="Proteomes" id="UP001515500">
    <property type="component" value="Chromosome 17"/>
</dbReference>
<dbReference type="RefSeq" id="XP_039142596.1">
    <property type="nucleotide sequence ID" value="XM_039286662.1"/>
</dbReference>
<evidence type="ECO:0000313" key="2">
    <source>
        <dbReference type="Proteomes" id="UP001515500"/>
    </source>
</evidence>